<keyword evidence="6 8" id="KW-0472">Membrane</keyword>
<feature type="transmembrane region" description="Helical" evidence="8">
    <location>
        <begin position="327"/>
        <end position="350"/>
    </location>
</feature>
<comment type="caution">
    <text evidence="9">The sequence shown here is derived from an EMBL/GenBank/DDBJ whole genome shotgun (WGS) entry which is preliminary data.</text>
</comment>
<proteinExistence type="inferred from homology"/>
<evidence type="ECO:0000313" key="10">
    <source>
        <dbReference type="Proteomes" id="UP000298663"/>
    </source>
</evidence>
<keyword evidence="5 8" id="KW-1133">Transmembrane helix</keyword>
<feature type="region of interest" description="Disordered" evidence="7">
    <location>
        <begin position="184"/>
        <end position="203"/>
    </location>
</feature>
<dbReference type="OrthoDB" id="6493944at2759"/>
<evidence type="ECO:0000256" key="5">
    <source>
        <dbReference type="ARBA" id="ARBA00022989"/>
    </source>
</evidence>
<reference evidence="9 10" key="2">
    <citation type="journal article" date="2019" name="G3 (Bethesda)">
        <title>Hybrid Assembly of the Genome of the Entomopathogenic Nematode Steinernema carpocapsae Identifies the X-Chromosome.</title>
        <authorList>
            <person name="Serra L."/>
            <person name="Macchietto M."/>
            <person name="Macias-Munoz A."/>
            <person name="McGill C.J."/>
            <person name="Rodriguez I.M."/>
            <person name="Rodriguez B."/>
            <person name="Murad R."/>
            <person name="Mortazavi A."/>
        </authorList>
    </citation>
    <scope>NUCLEOTIDE SEQUENCE [LARGE SCALE GENOMIC DNA]</scope>
    <source>
        <strain evidence="9 10">ALL</strain>
    </source>
</reference>
<feature type="transmembrane region" description="Helical" evidence="8">
    <location>
        <begin position="237"/>
        <end position="267"/>
    </location>
</feature>
<feature type="transmembrane region" description="Helical" evidence="8">
    <location>
        <begin position="93"/>
        <end position="111"/>
    </location>
</feature>
<dbReference type="PANTHER" id="PTHR10283:SF82">
    <property type="entry name" value="SOLUTE CARRIER FAMILY 13 MEMBER 2"/>
    <property type="match status" value="1"/>
</dbReference>
<feature type="transmembrane region" description="Helical" evidence="8">
    <location>
        <begin position="50"/>
        <end position="73"/>
    </location>
</feature>
<evidence type="ECO:0000256" key="8">
    <source>
        <dbReference type="SAM" id="Phobius"/>
    </source>
</evidence>
<dbReference type="AlphaFoldDB" id="A0A4U8USQ4"/>
<reference evidence="9 10" key="1">
    <citation type="journal article" date="2015" name="Genome Biol.">
        <title>Comparative genomics of Steinernema reveals deeply conserved gene regulatory networks.</title>
        <authorList>
            <person name="Dillman A.R."/>
            <person name="Macchietto M."/>
            <person name="Porter C.F."/>
            <person name="Rogers A."/>
            <person name="Williams B."/>
            <person name="Antoshechkin I."/>
            <person name="Lee M.M."/>
            <person name="Goodwin Z."/>
            <person name="Lu X."/>
            <person name="Lewis E.E."/>
            <person name="Goodrich-Blair H."/>
            <person name="Stock S.P."/>
            <person name="Adams B.J."/>
            <person name="Sternberg P.W."/>
            <person name="Mortazavi A."/>
        </authorList>
    </citation>
    <scope>NUCLEOTIDE SEQUENCE [LARGE SCALE GENOMIC DNA]</scope>
    <source>
        <strain evidence="9 10">ALL</strain>
    </source>
</reference>
<protein>
    <recommendedName>
        <fullName evidence="11">Citrate transporter-like domain-containing protein</fullName>
    </recommendedName>
</protein>
<feature type="transmembrane region" description="Helical" evidence="8">
    <location>
        <begin position="418"/>
        <end position="435"/>
    </location>
</feature>
<keyword evidence="3" id="KW-0813">Transport</keyword>
<organism evidence="9 10">
    <name type="scientific">Steinernema carpocapsae</name>
    <name type="common">Entomopathogenic nematode</name>
    <dbReference type="NCBI Taxonomy" id="34508"/>
    <lineage>
        <taxon>Eukaryota</taxon>
        <taxon>Metazoa</taxon>
        <taxon>Ecdysozoa</taxon>
        <taxon>Nematoda</taxon>
        <taxon>Chromadorea</taxon>
        <taxon>Rhabditida</taxon>
        <taxon>Tylenchina</taxon>
        <taxon>Panagrolaimomorpha</taxon>
        <taxon>Strongyloidoidea</taxon>
        <taxon>Steinernematidae</taxon>
        <taxon>Steinernema</taxon>
    </lineage>
</organism>
<dbReference type="EMBL" id="AZBU02000001">
    <property type="protein sequence ID" value="TMS36312.1"/>
    <property type="molecule type" value="Genomic_DNA"/>
</dbReference>
<evidence type="ECO:0000313" key="9">
    <source>
        <dbReference type="EMBL" id="TMS36312.1"/>
    </source>
</evidence>
<feature type="transmembrane region" description="Helical" evidence="8">
    <location>
        <begin position="362"/>
        <end position="384"/>
    </location>
</feature>
<feature type="transmembrane region" description="Helical" evidence="8">
    <location>
        <begin position="148"/>
        <end position="171"/>
    </location>
</feature>
<dbReference type="PANTHER" id="PTHR10283">
    <property type="entry name" value="SOLUTE CARRIER FAMILY 13 MEMBER"/>
    <property type="match status" value="1"/>
</dbReference>
<dbReference type="PROSITE" id="PS01271">
    <property type="entry name" value="NA_SULFATE"/>
    <property type="match status" value="1"/>
</dbReference>
<feature type="transmembrane region" description="Helical" evidence="8">
    <location>
        <begin position="20"/>
        <end position="38"/>
    </location>
</feature>
<keyword evidence="4 8" id="KW-0812">Transmembrane</keyword>
<feature type="transmembrane region" description="Helical" evidence="8">
    <location>
        <begin position="455"/>
        <end position="488"/>
    </location>
</feature>
<dbReference type="GO" id="GO:0005886">
    <property type="term" value="C:plasma membrane"/>
    <property type="evidence" value="ECO:0007669"/>
    <property type="project" value="TreeGrafter"/>
</dbReference>
<sequence>MYFERLEPQKAPLWSNIKVYKKSIILVLTPILLLPLLFSFPNNVLEARCAYCVLIMEVFWVMEILPLAITALLPLVMFPVMGIMPSEKVSRVYLSDTSFLFIGGLMVACAVEKSKLHKRIALFVLSIVGSQPQWIMFGFMAVTGFLSMWISNTATTALMVPIVQSVIVELVKNHRGQYELVSMSEHSSANNPDALPPTGRRRSLSVDQQRRLSLASNKHREIHEILSSEELRMAKGLLISVCTSANVGGMGTITGTASNLILIGQIVKLYPGADTGINFFSWMVFAVPMVVLTLVLCWIVLVVLFLRNTPKGSDIVTRKLKSNYNNLPPITFSEWAVIGVFFCLLSLWILRDPQVVTGFGEYFKHGYVTDATSAILICVLLFALPDDTPDFMRKRYDKHRKMKVRSSLLDWKTVQAKFPWSVVLLLGGGFAMAAGVRESHLSYRIGEVMSNLHVFPSLVIMMICIGITILLTNVCSNTVTASIFIPIVAELASSLSIHPLYFMLPTALACSLAFTLPVATPPNAIVFASGMITVKDMVSAGLIISVISASVTILNMMLWGHFLFSLDQFPSWATPPVVEEIAISNSTLIHYFNATNPGY</sequence>
<evidence type="ECO:0000256" key="7">
    <source>
        <dbReference type="SAM" id="MobiDB-lite"/>
    </source>
</evidence>
<dbReference type="Pfam" id="PF00939">
    <property type="entry name" value="Na_sulph_symp"/>
    <property type="match status" value="1"/>
</dbReference>
<dbReference type="GO" id="GO:0015141">
    <property type="term" value="F:succinate transmembrane transporter activity"/>
    <property type="evidence" value="ECO:0007669"/>
    <property type="project" value="TreeGrafter"/>
</dbReference>
<dbReference type="GO" id="GO:0015137">
    <property type="term" value="F:citrate transmembrane transporter activity"/>
    <property type="evidence" value="ECO:0007669"/>
    <property type="project" value="TreeGrafter"/>
</dbReference>
<dbReference type="CDD" id="cd01115">
    <property type="entry name" value="SLC13_permease"/>
    <property type="match status" value="1"/>
</dbReference>
<gene>
    <name evidence="9" type="ORF">L596_003506</name>
</gene>
<evidence type="ECO:0000256" key="2">
    <source>
        <dbReference type="ARBA" id="ARBA00006772"/>
    </source>
</evidence>
<comment type="similarity">
    <text evidence="2">Belongs to the SLC13A/DASS transporter (TC 2.A.47) family. NADC subfamily.</text>
</comment>
<evidence type="ECO:0000256" key="3">
    <source>
        <dbReference type="ARBA" id="ARBA00022448"/>
    </source>
</evidence>
<evidence type="ECO:0000256" key="1">
    <source>
        <dbReference type="ARBA" id="ARBA00004141"/>
    </source>
</evidence>
<dbReference type="STRING" id="34508.A0A4U8USQ4"/>
<dbReference type="InterPro" id="IPR031312">
    <property type="entry name" value="Na/sul_symport_CS"/>
</dbReference>
<comment type="subcellular location">
    <subcellularLocation>
        <location evidence="1">Membrane</location>
        <topology evidence="1">Multi-pass membrane protein</topology>
    </subcellularLocation>
</comment>
<evidence type="ECO:0000256" key="6">
    <source>
        <dbReference type="ARBA" id="ARBA00023136"/>
    </source>
</evidence>
<evidence type="ECO:0000256" key="4">
    <source>
        <dbReference type="ARBA" id="ARBA00022692"/>
    </source>
</evidence>
<name>A0A4U8USQ4_STECR</name>
<keyword evidence="10" id="KW-1185">Reference proteome</keyword>
<evidence type="ECO:0008006" key="11">
    <source>
        <dbReference type="Google" id="ProtNLM"/>
    </source>
</evidence>
<dbReference type="Proteomes" id="UP000298663">
    <property type="component" value="Unassembled WGS sequence"/>
</dbReference>
<accession>A0A4U8USQ4</accession>
<feature type="transmembrane region" description="Helical" evidence="8">
    <location>
        <begin position="279"/>
        <end position="306"/>
    </location>
</feature>
<feature type="transmembrane region" description="Helical" evidence="8">
    <location>
        <begin position="540"/>
        <end position="564"/>
    </location>
</feature>
<dbReference type="InterPro" id="IPR001898">
    <property type="entry name" value="SLC13A/DASS"/>
</dbReference>
<feature type="transmembrane region" description="Helical" evidence="8">
    <location>
        <begin position="120"/>
        <end position="142"/>
    </location>
</feature>